<keyword evidence="1" id="KW-0175">Coiled coil</keyword>
<proteinExistence type="predicted"/>
<comment type="caution">
    <text evidence="3">The sequence shown here is derived from an EMBL/GenBank/DDBJ whole genome shotgun (WGS) entry which is preliminary data.</text>
</comment>
<dbReference type="EMBL" id="CATQJL010000112">
    <property type="protein sequence ID" value="CAJ0593044.1"/>
    <property type="molecule type" value="Genomic_DNA"/>
</dbReference>
<protein>
    <submittedName>
        <fullName evidence="3">Uncharacterized protein</fullName>
    </submittedName>
</protein>
<name>A0AA36DW57_CYLNA</name>
<accession>A0AA36DW57</accession>
<evidence type="ECO:0000313" key="4">
    <source>
        <dbReference type="Proteomes" id="UP001176961"/>
    </source>
</evidence>
<dbReference type="AlphaFoldDB" id="A0AA36DW57"/>
<keyword evidence="4" id="KW-1185">Reference proteome</keyword>
<evidence type="ECO:0000256" key="1">
    <source>
        <dbReference type="SAM" id="Coils"/>
    </source>
</evidence>
<organism evidence="3 4">
    <name type="scientific">Cylicocyclus nassatus</name>
    <name type="common">Nematode worm</name>
    <dbReference type="NCBI Taxonomy" id="53992"/>
    <lineage>
        <taxon>Eukaryota</taxon>
        <taxon>Metazoa</taxon>
        <taxon>Ecdysozoa</taxon>
        <taxon>Nematoda</taxon>
        <taxon>Chromadorea</taxon>
        <taxon>Rhabditida</taxon>
        <taxon>Rhabditina</taxon>
        <taxon>Rhabditomorpha</taxon>
        <taxon>Strongyloidea</taxon>
        <taxon>Strongylidae</taxon>
        <taxon>Cylicocyclus</taxon>
    </lineage>
</organism>
<sequence>MFCILLHSLVILASSRIADAEIVAREVLTTKIKGNVHYHGFSTSHELHDNVERIVTRDGKQIDLCSEQNDPFEPFVPKGNPVASMERRANVSKIFKKHNKTYVCGAEKNAGAVRDRLLLTGKFSQSTDVLLTRDAVQIGSKLEEKKAHTLWNPECVAFRPKRLEEVMVGMESYGCSRSDADQLPYKYQKENNEHAIDLMEREIERLSEEIQKLRTRNGKLDELMQKEYENGDFYYVCCSYI</sequence>
<evidence type="ECO:0000313" key="3">
    <source>
        <dbReference type="EMBL" id="CAJ0593044.1"/>
    </source>
</evidence>
<feature type="signal peptide" evidence="2">
    <location>
        <begin position="1"/>
        <end position="20"/>
    </location>
</feature>
<reference evidence="3" key="1">
    <citation type="submission" date="2023-07" db="EMBL/GenBank/DDBJ databases">
        <authorList>
            <consortium name="CYATHOMIX"/>
        </authorList>
    </citation>
    <scope>NUCLEOTIDE SEQUENCE</scope>
    <source>
        <strain evidence="3">N/A</strain>
    </source>
</reference>
<evidence type="ECO:0000256" key="2">
    <source>
        <dbReference type="SAM" id="SignalP"/>
    </source>
</evidence>
<feature type="coiled-coil region" evidence="1">
    <location>
        <begin position="189"/>
        <end position="223"/>
    </location>
</feature>
<dbReference type="Proteomes" id="UP001176961">
    <property type="component" value="Unassembled WGS sequence"/>
</dbReference>
<keyword evidence="2" id="KW-0732">Signal</keyword>
<gene>
    <name evidence="3" type="ORF">CYNAS_LOCUS5027</name>
</gene>
<feature type="chain" id="PRO_5041366684" evidence="2">
    <location>
        <begin position="21"/>
        <end position="241"/>
    </location>
</feature>